<dbReference type="CDD" id="cd00085">
    <property type="entry name" value="HNHc"/>
    <property type="match status" value="1"/>
</dbReference>
<dbReference type="GO" id="GO:0004519">
    <property type="term" value="F:endonuclease activity"/>
    <property type="evidence" value="ECO:0007669"/>
    <property type="project" value="InterPro"/>
</dbReference>
<dbReference type="STRING" id="641147.HMPREF9021_00771"/>
<protein>
    <recommendedName>
        <fullName evidence="1">HNH nuclease domain-containing protein</fullName>
    </recommendedName>
</protein>
<dbReference type="HOGENOM" id="CLU_108879_7_1_4"/>
<dbReference type="SMART" id="SM00507">
    <property type="entry name" value="HNHc"/>
    <property type="match status" value="1"/>
</dbReference>
<dbReference type="PANTHER" id="PTHR33877:SF2">
    <property type="entry name" value="OS07G0170200 PROTEIN"/>
    <property type="match status" value="1"/>
</dbReference>
<evidence type="ECO:0000259" key="1">
    <source>
        <dbReference type="SMART" id="SM00507"/>
    </source>
</evidence>
<sequence>MAKLKTLSSRLPVTPASRLKPIVSADGWGQGRGGRPWRRLRDAVLARDNYTCQHCKRVCLPENLCADHIINKARGGGDDLSNLQTLCTECHKVKTVNESKGRG</sequence>
<dbReference type="Gene3D" id="1.10.30.50">
    <property type="match status" value="1"/>
</dbReference>
<dbReference type="EMBL" id="ADCY02000014">
    <property type="protein sequence ID" value="EFG31501.1"/>
    <property type="molecule type" value="Genomic_DNA"/>
</dbReference>
<dbReference type="InterPro" id="IPR003615">
    <property type="entry name" value="HNH_nuc"/>
</dbReference>
<keyword evidence="3" id="KW-1185">Reference proteome</keyword>
<proteinExistence type="predicted"/>
<dbReference type="Proteomes" id="UP000017813">
    <property type="component" value="Unassembled WGS sequence"/>
</dbReference>
<dbReference type="InterPro" id="IPR052892">
    <property type="entry name" value="NA-targeting_endonuclease"/>
</dbReference>
<gene>
    <name evidence="2" type="ORF">HMPREF9021_00771</name>
</gene>
<dbReference type="GO" id="GO:0008270">
    <property type="term" value="F:zinc ion binding"/>
    <property type="evidence" value="ECO:0007669"/>
    <property type="project" value="InterPro"/>
</dbReference>
<dbReference type="InterPro" id="IPR002711">
    <property type="entry name" value="HNH"/>
</dbReference>
<dbReference type="eggNOG" id="COG1403">
    <property type="taxonomic scope" value="Bacteria"/>
</dbReference>
<dbReference type="Pfam" id="PF01844">
    <property type="entry name" value="HNH"/>
    <property type="match status" value="1"/>
</dbReference>
<evidence type="ECO:0000313" key="3">
    <source>
        <dbReference type="Proteomes" id="UP000017813"/>
    </source>
</evidence>
<evidence type="ECO:0000313" key="2">
    <source>
        <dbReference type="EMBL" id="EFG31501.1"/>
    </source>
</evidence>
<dbReference type="KEGG" id="smur:BWP33_09430"/>
<reference evidence="2 3" key="2">
    <citation type="submission" date="2011-10" db="EMBL/GenBank/DDBJ databases">
        <title>The Genome Sequence of Simonsiella muelleri ATCC 29453.</title>
        <authorList>
            <consortium name="The Broad Institute Genome Sequencing Platform"/>
            <consortium name="The Broad Institute Genome Sequencing Center for Infectious Disease"/>
            <person name="Earl A."/>
            <person name="Ward D."/>
            <person name="Feldgarden M."/>
            <person name="Gevers D."/>
            <person name="Izard J."/>
            <person name="Baranova O.V."/>
            <person name="Blanton J.M."/>
            <person name="Tanner A.C."/>
            <person name="Dewhirst F."/>
            <person name="Young S.K."/>
            <person name="Zeng Q."/>
            <person name="Gargeya S."/>
            <person name="Fitzgerald M."/>
            <person name="Haas B."/>
            <person name="Abouelleil A."/>
            <person name="Alvarado L."/>
            <person name="Arachchi H.M."/>
            <person name="Berlin A."/>
            <person name="Brown A."/>
            <person name="Chapman S.B."/>
            <person name="Chen Z."/>
            <person name="Dunbar C."/>
            <person name="Freedman E."/>
            <person name="Gearin G."/>
            <person name="Goldberg J."/>
            <person name="Griggs A."/>
            <person name="Gujja S."/>
            <person name="Heiman D."/>
            <person name="Howarth C."/>
            <person name="Larson L."/>
            <person name="Lui A."/>
            <person name="MacDonald P.J.P."/>
            <person name="Montmayeur A."/>
            <person name="Murphy C."/>
            <person name="Neiman D."/>
            <person name="Pearson M."/>
            <person name="Priest M."/>
            <person name="Roberts A."/>
            <person name="Saif S."/>
            <person name="Shea T."/>
            <person name="Shenoy N."/>
            <person name="Sisk P."/>
            <person name="Stolte C."/>
            <person name="Sykes S."/>
            <person name="Wortman J."/>
            <person name="Nusbaum C."/>
            <person name="Birren B."/>
        </authorList>
    </citation>
    <scope>NUCLEOTIDE SEQUENCE [LARGE SCALE GENOMIC DNA]</scope>
    <source>
        <strain evidence="2 3">ATCC 29453</strain>
    </source>
</reference>
<feature type="domain" description="HNH nuclease" evidence="1">
    <location>
        <begin position="39"/>
        <end position="92"/>
    </location>
</feature>
<comment type="caution">
    <text evidence="2">The sequence shown here is derived from an EMBL/GenBank/DDBJ whole genome shotgun (WGS) entry which is preliminary data.</text>
</comment>
<dbReference type="OrthoDB" id="5292295at2"/>
<dbReference type="AlphaFoldDB" id="V9HDG4"/>
<dbReference type="GO" id="GO:0003676">
    <property type="term" value="F:nucleic acid binding"/>
    <property type="evidence" value="ECO:0007669"/>
    <property type="project" value="InterPro"/>
</dbReference>
<dbReference type="PANTHER" id="PTHR33877">
    <property type="entry name" value="SLL1193 PROTEIN"/>
    <property type="match status" value="1"/>
</dbReference>
<accession>V9HDG4</accession>
<dbReference type="RefSeq" id="WP_002641554.1">
    <property type="nucleotide sequence ID" value="NZ_CP019448.1"/>
</dbReference>
<organism evidence="2 3">
    <name type="scientific">Simonsiella muelleri ATCC 29453</name>
    <dbReference type="NCBI Taxonomy" id="641147"/>
    <lineage>
        <taxon>Bacteria</taxon>
        <taxon>Pseudomonadati</taxon>
        <taxon>Pseudomonadota</taxon>
        <taxon>Betaproteobacteria</taxon>
        <taxon>Neisseriales</taxon>
        <taxon>Neisseriaceae</taxon>
        <taxon>Simonsiella</taxon>
    </lineage>
</organism>
<name>V9HDG4_9NEIS</name>
<reference evidence="2 3" key="1">
    <citation type="submission" date="2010-03" db="EMBL/GenBank/DDBJ databases">
        <authorList>
            <consortium name="The Broad Institute Genome Sequencing Platform"/>
            <person name="Ward D."/>
            <person name="Earl A."/>
            <person name="Feldgarden M."/>
            <person name="Gevers D."/>
            <person name="Young S."/>
            <person name="Zeng Q."/>
            <person name="Koehrsen M."/>
            <person name="Alvarado L."/>
            <person name="Berlin A.M."/>
            <person name="Borenstein D."/>
            <person name="Chapman S.B."/>
            <person name="Chen Z."/>
            <person name="Engels R."/>
            <person name="Freedman E."/>
            <person name="Gellesch M."/>
            <person name="Goldberg J."/>
            <person name="Griggs A."/>
            <person name="Gujja S."/>
            <person name="Heilman E.R."/>
            <person name="Heiman D.I."/>
            <person name="Hepburn T.A."/>
            <person name="Howarth C."/>
            <person name="Jen D."/>
            <person name="Larson L."/>
            <person name="Mehta T."/>
            <person name="Park D."/>
            <person name="Pearson M."/>
            <person name="Richards J."/>
            <person name="Roberts A."/>
            <person name="Saif S."/>
            <person name="Shea T.D."/>
            <person name="Shenoy N."/>
            <person name="Sisk P."/>
            <person name="Stolte C."/>
            <person name="Sykes S.N."/>
            <person name="Walk T."/>
            <person name="White J."/>
            <person name="Yandava C."/>
            <person name="Izard J."/>
            <person name="Baranova O.V."/>
            <person name="Blanton J.M."/>
            <person name="Tanner A.C."/>
            <person name="Dewhirst F."/>
            <person name="Haas B."/>
            <person name="Nusbaum C."/>
            <person name="Birren B."/>
        </authorList>
    </citation>
    <scope>NUCLEOTIDE SEQUENCE [LARGE SCALE GENOMIC DNA]</scope>
    <source>
        <strain evidence="2 3">ATCC 29453</strain>
    </source>
</reference>